<dbReference type="InterPro" id="IPR002129">
    <property type="entry name" value="PyrdxlP-dep_de-COase"/>
</dbReference>
<keyword evidence="3" id="KW-0210">Decarboxylase</keyword>
<dbReference type="AlphaFoldDB" id="A0A4R1L254"/>
<evidence type="ECO:0000256" key="5">
    <source>
        <dbReference type="ARBA" id="ARBA00023239"/>
    </source>
</evidence>
<dbReference type="GO" id="GO:0030170">
    <property type="term" value="F:pyridoxal phosphate binding"/>
    <property type="evidence" value="ECO:0007669"/>
    <property type="project" value="InterPro"/>
</dbReference>
<name>A0A4R1L254_9BACT</name>
<organism evidence="8 9">
    <name type="scientific">Acidipila rosea</name>
    <dbReference type="NCBI Taxonomy" id="768535"/>
    <lineage>
        <taxon>Bacteria</taxon>
        <taxon>Pseudomonadati</taxon>
        <taxon>Acidobacteriota</taxon>
        <taxon>Terriglobia</taxon>
        <taxon>Terriglobales</taxon>
        <taxon>Acidobacteriaceae</taxon>
        <taxon>Acidipila</taxon>
    </lineage>
</organism>
<evidence type="ECO:0000256" key="7">
    <source>
        <dbReference type="RuleBase" id="RU000382"/>
    </source>
</evidence>
<dbReference type="InterPro" id="IPR010977">
    <property type="entry name" value="Aromatic_deC"/>
</dbReference>
<dbReference type="Gene3D" id="1.20.1340.10">
    <property type="entry name" value="dopa decarboxylase, N-terminal domain"/>
    <property type="match status" value="1"/>
</dbReference>
<gene>
    <name evidence="8" type="ORF">C7378_2704</name>
</gene>
<comment type="cofactor">
    <cofactor evidence="1 6 7">
        <name>pyridoxal 5'-phosphate</name>
        <dbReference type="ChEBI" id="CHEBI:597326"/>
    </cofactor>
</comment>
<sequence>MTPIAEAVRAQHTLDPENWDELRTLGHRMLDDMFEHLETLRGQPAWQPVPAEVRQALDEPLPRGSQPVESVYQEFVTNIVPYTSGNRHPRAWGWVRGNGTPLAMLAEMLAAGINSHCGGGNQSPTLVEEQVLEWLREIMGMPQGTSGLLTSGGTMANLIGLAVARHAKAGFDIRKDGLQGVSARLTVYCSAETHMWAQKSMELLGLGSRSLRRIAVDAESRIDIAGLRKQIAQDKVAGLHPIAVIGNAGTVNTGSVDDLIALRQLCDEAALWLHVDGAFGALLKLSPKYRHLVRGAELADSLAFDLHKWMYLPFEVGCVLVRDAEMHRAAFATPASYLEGAERGMLAGGMTFSDRGIELTRGFKALKVWMSLKAHGVDAYTALIEQNMEQAAHLADRVDKHAELESLSRRQMNIVCFRYRPGAPMSDEELNRLNREIVLRLQESGEFVVSGTVLDGKYAIRVANTNHRSRLEDFDALAEAVIARGQRLLL</sequence>
<evidence type="ECO:0000313" key="8">
    <source>
        <dbReference type="EMBL" id="TCK72072.1"/>
    </source>
</evidence>
<dbReference type="GO" id="GO:0016831">
    <property type="term" value="F:carboxy-lyase activity"/>
    <property type="evidence" value="ECO:0007669"/>
    <property type="project" value="UniProtKB-KW"/>
</dbReference>
<dbReference type="PRINTS" id="PR00800">
    <property type="entry name" value="YHDCRBOXLASE"/>
</dbReference>
<dbReference type="InterPro" id="IPR015422">
    <property type="entry name" value="PyrdxlP-dep_Trfase_small"/>
</dbReference>
<dbReference type="Gene3D" id="3.40.640.10">
    <property type="entry name" value="Type I PLP-dependent aspartate aminotransferase-like (Major domain)"/>
    <property type="match status" value="1"/>
</dbReference>
<evidence type="ECO:0000256" key="3">
    <source>
        <dbReference type="ARBA" id="ARBA00022793"/>
    </source>
</evidence>
<dbReference type="SUPFAM" id="SSF53383">
    <property type="entry name" value="PLP-dependent transferases"/>
    <property type="match status" value="1"/>
</dbReference>
<dbReference type="InterPro" id="IPR015424">
    <property type="entry name" value="PyrdxlP-dep_Trfase"/>
</dbReference>
<reference evidence="8 9" key="1">
    <citation type="submission" date="2019-03" db="EMBL/GenBank/DDBJ databases">
        <title>Genomic Encyclopedia of Type Strains, Phase IV (KMG-IV): sequencing the most valuable type-strain genomes for metagenomic binning, comparative biology and taxonomic classification.</title>
        <authorList>
            <person name="Goeker M."/>
        </authorList>
    </citation>
    <scope>NUCLEOTIDE SEQUENCE [LARGE SCALE GENOMIC DNA]</scope>
    <source>
        <strain evidence="8 9">DSM 103428</strain>
    </source>
</reference>
<dbReference type="OrthoDB" id="9803665at2"/>
<keyword evidence="5 7" id="KW-0456">Lyase</keyword>
<dbReference type="PANTHER" id="PTHR11999:SF70">
    <property type="entry name" value="MIP05841P"/>
    <property type="match status" value="1"/>
</dbReference>
<dbReference type="PANTHER" id="PTHR11999">
    <property type="entry name" value="GROUP II PYRIDOXAL-5-PHOSPHATE DECARBOXYLASE"/>
    <property type="match status" value="1"/>
</dbReference>
<proteinExistence type="inferred from homology"/>
<evidence type="ECO:0000256" key="2">
    <source>
        <dbReference type="ARBA" id="ARBA00009533"/>
    </source>
</evidence>
<protein>
    <submittedName>
        <fullName evidence="8">Glutamate/tyrosine decarboxylase-like PLP-dependent enzyme</fullName>
    </submittedName>
</protein>
<evidence type="ECO:0000256" key="4">
    <source>
        <dbReference type="ARBA" id="ARBA00022898"/>
    </source>
</evidence>
<comment type="caution">
    <text evidence="8">The sequence shown here is derived from an EMBL/GenBank/DDBJ whole genome shotgun (WGS) entry which is preliminary data.</text>
</comment>
<evidence type="ECO:0000313" key="9">
    <source>
        <dbReference type="Proteomes" id="UP000295210"/>
    </source>
</evidence>
<dbReference type="Pfam" id="PF00282">
    <property type="entry name" value="Pyridoxal_deC"/>
    <property type="match status" value="1"/>
</dbReference>
<comment type="similarity">
    <text evidence="2 7">Belongs to the group II decarboxylase family.</text>
</comment>
<dbReference type="Gene3D" id="3.90.1150.10">
    <property type="entry name" value="Aspartate Aminotransferase, domain 1"/>
    <property type="match status" value="1"/>
</dbReference>
<dbReference type="RefSeq" id="WP_131997598.1">
    <property type="nucleotide sequence ID" value="NZ_SMGK01000004.1"/>
</dbReference>
<evidence type="ECO:0000256" key="6">
    <source>
        <dbReference type="PIRSR" id="PIRSR602129-50"/>
    </source>
</evidence>
<dbReference type="GO" id="GO:0019752">
    <property type="term" value="P:carboxylic acid metabolic process"/>
    <property type="evidence" value="ECO:0007669"/>
    <property type="project" value="InterPro"/>
</dbReference>
<dbReference type="GO" id="GO:0006520">
    <property type="term" value="P:amino acid metabolic process"/>
    <property type="evidence" value="ECO:0007669"/>
    <property type="project" value="InterPro"/>
</dbReference>
<accession>A0A4R1L254</accession>
<dbReference type="InterPro" id="IPR015421">
    <property type="entry name" value="PyrdxlP-dep_Trfase_major"/>
</dbReference>
<dbReference type="EMBL" id="SMGK01000004">
    <property type="protein sequence ID" value="TCK72072.1"/>
    <property type="molecule type" value="Genomic_DNA"/>
</dbReference>
<feature type="modified residue" description="N6-(pyridoxal phosphate)lysine" evidence="6">
    <location>
        <position position="308"/>
    </location>
</feature>
<keyword evidence="4 6" id="KW-0663">Pyridoxal phosphate</keyword>
<evidence type="ECO:0000256" key="1">
    <source>
        <dbReference type="ARBA" id="ARBA00001933"/>
    </source>
</evidence>
<keyword evidence="9" id="KW-1185">Reference proteome</keyword>
<dbReference type="Proteomes" id="UP000295210">
    <property type="component" value="Unassembled WGS sequence"/>
</dbReference>